<gene>
    <name evidence="1" type="ORF">LTS18_003005</name>
</gene>
<evidence type="ECO:0000313" key="2">
    <source>
        <dbReference type="Proteomes" id="UP001186974"/>
    </source>
</evidence>
<reference evidence="1" key="1">
    <citation type="submission" date="2024-09" db="EMBL/GenBank/DDBJ databases">
        <title>Black Yeasts Isolated from many extreme environments.</title>
        <authorList>
            <person name="Coleine C."/>
            <person name="Stajich J.E."/>
            <person name="Selbmann L."/>
        </authorList>
    </citation>
    <scope>NUCLEOTIDE SEQUENCE</scope>
    <source>
        <strain evidence="1">CCFEE 5737</strain>
    </source>
</reference>
<dbReference type="EMBL" id="JAWDJW010000714">
    <property type="protein sequence ID" value="KAK3080140.1"/>
    <property type="molecule type" value="Genomic_DNA"/>
</dbReference>
<comment type="caution">
    <text evidence="1">The sequence shown here is derived from an EMBL/GenBank/DDBJ whole genome shotgun (WGS) entry which is preliminary data.</text>
</comment>
<keyword evidence="2" id="KW-1185">Reference proteome</keyword>
<evidence type="ECO:0000313" key="1">
    <source>
        <dbReference type="EMBL" id="KAK3080140.1"/>
    </source>
</evidence>
<protein>
    <submittedName>
        <fullName evidence="1">Uncharacterized protein</fullName>
    </submittedName>
</protein>
<sequence length="363" mass="39413">RGIDTSPDSDTEFPFTFTFPSHTSPVRLMSDHFQTEPHYKGTAEPHPLPPTFSTSSTWPNEFECFTEYKVEAHFAVDHSISWRDAGLLKPSTALLSYRPSLPPEYLEQSPQTRMFDRTFLIDSLRLLPTNADRKLSFKEKTRSVFHPSGRPRVIFTLHLDIPTRVSSEDPSSSSASHLPVRLRVSHDPAGILISSSSSSSSNSSSITTTTTIEKQPPPPAITLREVKISHESDSKTTIVAQRQALDVRVPTVGNDGGEGEEALDLSQFACYGQGLGGKLVESFSTYNVAHMHVLKVKVTVQCADKERTGEVEVPLQVVPATAPAPAVTAPAAGPGGGSWGSEGGDAPPEVYMMDPPPAYSKEA</sequence>
<name>A0ACC3DUA7_9PEZI</name>
<organism evidence="1 2">
    <name type="scientific">Coniosporium uncinatum</name>
    <dbReference type="NCBI Taxonomy" id="93489"/>
    <lineage>
        <taxon>Eukaryota</taxon>
        <taxon>Fungi</taxon>
        <taxon>Dikarya</taxon>
        <taxon>Ascomycota</taxon>
        <taxon>Pezizomycotina</taxon>
        <taxon>Dothideomycetes</taxon>
        <taxon>Dothideomycetes incertae sedis</taxon>
        <taxon>Coniosporium</taxon>
    </lineage>
</organism>
<feature type="non-terminal residue" evidence="1">
    <location>
        <position position="1"/>
    </location>
</feature>
<proteinExistence type="predicted"/>
<dbReference type="Proteomes" id="UP001186974">
    <property type="component" value="Unassembled WGS sequence"/>
</dbReference>
<accession>A0ACC3DUA7</accession>